<dbReference type="GO" id="GO:0006508">
    <property type="term" value="P:proteolysis"/>
    <property type="evidence" value="ECO:0007669"/>
    <property type="project" value="UniProtKB-KW"/>
</dbReference>
<dbReference type="Pfam" id="PF02517">
    <property type="entry name" value="Rce1-like"/>
    <property type="match status" value="1"/>
</dbReference>
<dbReference type="Proteomes" id="UP001157160">
    <property type="component" value="Unassembled WGS sequence"/>
</dbReference>
<feature type="domain" description="CAAX prenyl protease 2/Lysostaphin resistance protein A-like" evidence="3">
    <location>
        <begin position="165"/>
        <end position="253"/>
    </location>
</feature>
<evidence type="ECO:0000259" key="3">
    <source>
        <dbReference type="Pfam" id="PF02517"/>
    </source>
</evidence>
<feature type="transmembrane region" description="Helical" evidence="2">
    <location>
        <begin position="159"/>
        <end position="178"/>
    </location>
</feature>
<feature type="transmembrane region" description="Helical" evidence="2">
    <location>
        <begin position="217"/>
        <end position="235"/>
    </location>
</feature>
<keyword evidence="4" id="KW-0645">Protease</keyword>
<keyword evidence="4" id="KW-0378">Hydrolase</keyword>
<feature type="transmembrane region" description="Helical" evidence="2">
    <location>
        <begin position="273"/>
        <end position="293"/>
    </location>
</feature>
<feature type="transmembrane region" description="Helical" evidence="2">
    <location>
        <begin position="85"/>
        <end position="103"/>
    </location>
</feature>
<accession>A0AA37UMA3</accession>
<keyword evidence="5" id="KW-1185">Reference proteome</keyword>
<proteinExistence type="predicted"/>
<feature type="transmembrane region" description="Helical" evidence="2">
    <location>
        <begin position="242"/>
        <end position="261"/>
    </location>
</feature>
<evidence type="ECO:0000256" key="1">
    <source>
        <dbReference type="SAM" id="MobiDB-lite"/>
    </source>
</evidence>
<name>A0AA37UMA3_9MICO</name>
<dbReference type="EMBL" id="BSUL01000001">
    <property type="protein sequence ID" value="GMA29591.1"/>
    <property type="molecule type" value="Genomic_DNA"/>
</dbReference>
<dbReference type="AlphaFoldDB" id="A0AA37UMA3"/>
<keyword evidence="2" id="KW-0472">Membrane</keyword>
<evidence type="ECO:0000313" key="5">
    <source>
        <dbReference type="Proteomes" id="UP001157160"/>
    </source>
</evidence>
<sequence>MRVAPHRRQAAPMMLIETAVPYHRLARLHRRSARWWTPLSTLGVALGLYAAMLGLLLVASVVWALLPGMPNPSAWFDDPLNPLDWLMMLGPLAMMLPAVLLGVRWGGRRRGTIHSVAGRFRWDLMLRAAVVVVPVYVVVLAGWRLISPPEDFAWPPLDARLLIIAAIVLLLGPLQCAAEEYVFRGLPQQLLGTWLRSPAWGILLPVPLFVLGHGYDWAGQVGIGAFALATGVLVWKTGGLELAILLHTANNMVLFAFAPTSPSSLQQGPIDPFWLLIDLPLVFGVTLGLCVWVSRRHGLRWNEPLRSSTAAPSSAPDKRSLSAGEEGSAVAVG</sequence>
<dbReference type="InterPro" id="IPR003675">
    <property type="entry name" value="Rce1/LyrA-like_dom"/>
</dbReference>
<feature type="transmembrane region" description="Helical" evidence="2">
    <location>
        <begin position="190"/>
        <end position="211"/>
    </location>
</feature>
<dbReference type="GO" id="GO:0080120">
    <property type="term" value="P:CAAX-box protein maturation"/>
    <property type="evidence" value="ECO:0007669"/>
    <property type="project" value="UniProtKB-ARBA"/>
</dbReference>
<protein>
    <submittedName>
        <fullName evidence="4">CAAX amino protease</fullName>
    </submittedName>
</protein>
<feature type="region of interest" description="Disordered" evidence="1">
    <location>
        <begin position="306"/>
        <end position="333"/>
    </location>
</feature>
<dbReference type="GO" id="GO:0004175">
    <property type="term" value="F:endopeptidase activity"/>
    <property type="evidence" value="ECO:0007669"/>
    <property type="project" value="UniProtKB-ARBA"/>
</dbReference>
<feature type="transmembrane region" description="Helical" evidence="2">
    <location>
        <begin position="124"/>
        <end position="147"/>
    </location>
</feature>
<evidence type="ECO:0000256" key="2">
    <source>
        <dbReference type="SAM" id="Phobius"/>
    </source>
</evidence>
<reference evidence="4 5" key="1">
    <citation type="journal article" date="2014" name="Int. J. Syst. Evol. Microbiol.">
        <title>Complete genome sequence of Corynebacterium casei LMG S-19264T (=DSM 44701T), isolated from a smear-ripened cheese.</title>
        <authorList>
            <consortium name="US DOE Joint Genome Institute (JGI-PGF)"/>
            <person name="Walter F."/>
            <person name="Albersmeier A."/>
            <person name="Kalinowski J."/>
            <person name="Ruckert C."/>
        </authorList>
    </citation>
    <scope>NUCLEOTIDE SEQUENCE [LARGE SCALE GENOMIC DNA]</scope>
    <source>
        <strain evidence="4 5">NBRC 112289</strain>
    </source>
</reference>
<organism evidence="4 5">
    <name type="scientific">Arenivirga flava</name>
    <dbReference type="NCBI Taxonomy" id="1930060"/>
    <lineage>
        <taxon>Bacteria</taxon>
        <taxon>Bacillati</taxon>
        <taxon>Actinomycetota</taxon>
        <taxon>Actinomycetes</taxon>
        <taxon>Micrococcales</taxon>
        <taxon>Microbacteriaceae</taxon>
        <taxon>Arenivirga</taxon>
    </lineage>
</organism>
<keyword evidence="2" id="KW-0812">Transmembrane</keyword>
<gene>
    <name evidence="4" type="ORF">GCM10025874_28440</name>
</gene>
<evidence type="ECO:0000313" key="4">
    <source>
        <dbReference type="EMBL" id="GMA29591.1"/>
    </source>
</evidence>
<feature type="transmembrane region" description="Helical" evidence="2">
    <location>
        <begin position="39"/>
        <end position="65"/>
    </location>
</feature>
<keyword evidence="2" id="KW-1133">Transmembrane helix</keyword>
<comment type="caution">
    <text evidence="4">The sequence shown here is derived from an EMBL/GenBank/DDBJ whole genome shotgun (WGS) entry which is preliminary data.</text>
</comment>